<evidence type="ECO:0000313" key="1">
    <source>
        <dbReference type="EMBL" id="OGD59453.1"/>
    </source>
</evidence>
<evidence type="ECO:0000313" key="2">
    <source>
        <dbReference type="Proteomes" id="UP000176364"/>
    </source>
</evidence>
<dbReference type="EMBL" id="MEZQ01000034">
    <property type="protein sequence ID" value="OGD59453.1"/>
    <property type="molecule type" value="Genomic_DNA"/>
</dbReference>
<dbReference type="Proteomes" id="UP000176364">
    <property type="component" value="Unassembled WGS sequence"/>
</dbReference>
<gene>
    <name evidence="1" type="ORF">A3I57_03335</name>
</gene>
<dbReference type="AlphaFoldDB" id="A0A1F5DWE2"/>
<protein>
    <submittedName>
        <fullName evidence="1">Uncharacterized protein</fullName>
    </submittedName>
</protein>
<reference evidence="1 2" key="1">
    <citation type="journal article" date="2016" name="Nat. Commun.">
        <title>Thousands of microbial genomes shed light on interconnected biogeochemical processes in an aquifer system.</title>
        <authorList>
            <person name="Anantharaman K."/>
            <person name="Brown C.T."/>
            <person name="Hug L.A."/>
            <person name="Sharon I."/>
            <person name="Castelle C.J."/>
            <person name="Probst A.J."/>
            <person name="Thomas B.C."/>
            <person name="Singh A."/>
            <person name="Wilkins M.J."/>
            <person name="Karaoz U."/>
            <person name="Brodie E.L."/>
            <person name="Williams K.H."/>
            <person name="Hubbard S.S."/>
            <person name="Banfield J.F."/>
        </authorList>
    </citation>
    <scope>NUCLEOTIDE SEQUENCE [LARGE SCALE GENOMIC DNA]</scope>
</reference>
<name>A0A1F5DWE2_9BACT</name>
<organism evidence="1 2">
    <name type="scientific">Candidatus Beckwithbacteria bacterium RIFCSPLOWO2_02_FULL_47_23</name>
    <dbReference type="NCBI Taxonomy" id="1797463"/>
    <lineage>
        <taxon>Bacteria</taxon>
        <taxon>Candidatus Beckwithiibacteriota</taxon>
    </lineage>
</organism>
<comment type="caution">
    <text evidence="1">The sequence shown here is derived from an EMBL/GenBank/DDBJ whole genome shotgun (WGS) entry which is preliminary data.</text>
</comment>
<proteinExistence type="predicted"/>
<accession>A0A1F5DWE2</accession>
<sequence length="61" mass="6440">MANDGGGFKEIQGNSVIEIAEETGAEFPIEADSKTGKATTKPTLIVVEIGKKAKKPKQKPL</sequence>